<dbReference type="PANTHER" id="PTHR30456:SF0">
    <property type="entry name" value="PYRIDOXINE 5'-PHOSPHATE SYNTHASE"/>
    <property type="match status" value="1"/>
</dbReference>
<dbReference type="PANTHER" id="PTHR30456">
    <property type="entry name" value="PYRIDOXINE 5'-PHOSPHATE SYNTHASE"/>
    <property type="match status" value="1"/>
</dbReference>
<dbReference type="Pfam" id="PF03740">
    <property type="entry name" value="PdxJ"/>
    <property type="match status" value="1"/>
</dbReference>
<dbReference type="Gene3D" id="3.20.20.70">
    <property type="entry name" value="Aldolase class I"/>
    <property type="match status" value="1"/>
</dbReference>
<keyword evidence="1" id="KW-0963">Cytoplasm</keyword>
<dbReference type="GO" id="GO:0033856">
    <property type="term" value="F:pyridoxine 5'-phosphate synthase activity"/>
    <property type="evidence" value="ECO:0007669"/>
    <property type="project" value="UniProtKB-EC"/>
</dbReference>
<keyword evidence="2 4" id="KW-0808">Transferase</keyword>
<evidence type="ECO:0000256" key="2">
    <source>
        <dbReference type="ARBA" id="ARBA00022679"/>
    </source>
</evidence>
<dbReference type="HAMAP" id="MF_00279">
    <property type="entry name" value="PdxJ"/>
    <property type="match status" value="1"/>
</dbReference>
<evidence type="ECO:0000313" key="4">
    <source>
        <dbReference type="EMBL" id="VAW86103.1"/>
    </source>
</evidence>
<dbReference type="AlphaFoldDB" id="A0A3B0ZD29"/>
<dbReference type="InterPro" id="IPR004569">
    <property type="entry name" value="PyrdxlP_synth_PdxJ"/>
</dbReference>
<dbReference type="NCBIfam" id="NF003626">
    <property type="entry name" value="PRK05265.1-4"/>
    <property type="match status" value="1"/>
</dbReference>
<keyword evidence="3" id="KW-0664">Pyridoxine biosynthesis</keyword>
<accession>A0A3B0ZD29</accession>
<dbReference type="InterPro" id="IPR036130">
    <property type="entry name" value="Pyridoxine-5'_phos_synth"/>
</dbReference>
<proteinExistence type="inferred from homology"/>
<dbReference type="InterPro" id="IPR013785">
    <property type="entry name" value="Aldolase_TIM"/>
</dbReference>
<dbReference type="NCBIfam" id="TIGR00559">
    <property type="entry name" value="pdxJ"/>
    <property type="match status" value="1"/>
</dbReference>
<dbReference type="EMBL" id="UOFP01000123">
    <property type="protein sequence ID" value="VAW86103.1"/>
    <property type="molecule type" value="Genomic_DNA"/>
</dbReference>
<organism evidence="4">
    <name type="scientific">hydrothermal vent metagenome</name>
    <dbReference type="NCBI Taxonomy" id="652676"/>
    <lineage>
        <taxon>unclassified sequences</taxon>
        <taxon>metagenomes</taxon>
        <taxon>ecological metagenomes</taxon>
    </lineage>
</organism>
<gene>
    <name evidence="4" type="ORF">MNBD_GAMMA18-779</name>
</gene>
<protein>
    <submittedName>
        <fullName evidence="4">Pyridoxine 5'-phosphate synthase</fullName>
        <ecNumber evidence="4">2.6.99.2</ecNumber>
    </submittedName>
</protein>
<dbReference type="EC" id="2.6.99.2" evidence="4"/>
<evidence type="ECO:0000256" key="1">
    <source>
        <dbReference type="ARBA" id="ARBA00022490"/>
    </source>
</evidence>
<evidence type="ECO:0000256" key="3">
    <source>
        <dbReference type="ARBA" id="ARBA00023096"/>
    </source>
</evidence>
<dbReference type="SUPFAM" id="SSF63892">
    <property type="entry name" value="Pyridoxine 5'-phosphate synthase"/>
    <property type="match status" value="1"/>
</dbReference>
<reference evidence="4" key="1">
    <citation type="submission" date="2018-06" db="EMBL/GenBank/DDBJ databases">
        <authorList>
            <person name="Zhirakovskaya E."/>
        </authorList>
    </citation>
    <scope>NUCLEOTIDE SEQUENCE</scope>
</reference>
<dbReference type="CDD" id="cd00003">
    <property type="entry name" value="PNPsynthase"/>
    <property type="match status" value="1"/>
</dbReference>
<sequence>MTALSVNINKIALLRNSRGRDFPNLVEFSNKLIALGVDGITVHPREDERHITKKDAVELGRLLSGNPAVEFNIEGYPSEEFLTLVEQIKPTQCTLVPDSPEQLTSDHGWDLENEGEFVRSVCVRLNSAGIRSAIFIDPEIKQIKRVPETEAARVELYTEKYAATFNTPSHEKIFEAYKAAAREAQKLGIGVNAGHDLDLHNLQKFLTISDVLEVSIGHVLTIECIEHGMKSVIGQYLDICVSAGKSE</sequence>
<name>A0A3B0ZD29_9ZZZZ</name>
<dbReference type="GO" id="GO:0005829">
    <property type="term" value="C:cytosol"/>
    <property type="evidence" value="ECO:0007669"/>
    <property type="project" value="TreeGrafter"/>
</dbReference>
<dbReference type="GO" id="GO:0008615">
    <property type="term" value="P:pyridoxine biosynthetic process"/>
    <property type="evidence" value="ECO:0007669"/>
    <property type="project" value="UniProtKB-KW"/>
</dbReference>